<keyword evidence="1" id="KW-0004">4Fe-4S</keyword>
<dbReference type="GO" id="GO:0051539">
    <property type="term" value="F:4 iron, 4 sulfur cluster binding"/>
    <property type="evidence" value="ECO:0007669"/>
    <property type="project" value="UniProtKB-KW"/>
</dbReference>
<dbReference type="GO" id="GO:0046872">
    <property type="term" value="F:metal ion binding"/>
    <property type="evidence" value="ECO:0007669"/>
    <property type="project" value="UniProtKB-KW"/>
</dbReference>
<dbReference type="Proteomes" id="UP000275331">
    <property type="component" value="Unassembled WGS sequence"/>
</dbReference>
<keyword evidence="2" id="KW-0479">Metal-binding</keyword>
<keyword evidence="3" id="KW-0408">Iron</keyword>
<dbReference type="InterPro" id="IPR017896">
    <property type="entry name" value="4Fe4S_Fe-S-bd"/>
</dbReference>
<dbReference type="PANTHER" id="PTHR24960">
    <property type="entry name" value="PHOTOSYSTEM I IRON-SULFUR CENTER-RELATED"/>
    <property type="match status" value="1"/>
</dbReference>
<evidence type="ECO:0000313" key="7">
    <source>
        <dbReference type="Proteomes" id="UP000275331"/>
    </source>
</evidence>
<dbReference type="EMBL" id="RHXB01000005">
    <property type="protein sequence ID" value="RSE26817.1"/>
    <property type="molecule type" value="Genomic_DNA"/>
</dbReference>
<protein>
    <submittedName>
        <fullName evidence="6">4Fe-4S dicluster domain-containing protein</fullName>
    </submittedName>
</protein>
<dbReference type="Pfam" id="PF12838">
    <property type="entry name" value="Fer4_7"/>
    <property type="match status" value="2"/>
</dbReference>
<dbReference type="AlphaFoldDB" id="A0A427V262"/>
<feature type="domain" description="4Fe-4S ferredoxin-type" evidence="5">
    <location>
        <begin position="215"/>
        <end position="243"/>
    </location>
</feature>
<dbReference type="InterPro" id="IPR017900">
    <property type="entry name" value="4Fe4S_Fe_S_CS"/>
</dbReference>
<dbReference type="InterPro" id="IPR050157">
    <property type="entry name" value="PSI_iron-sulfur_center"/>
</dbReference>
<dbReference type="PANTHER" id="PTHR24960:SF79">
    <property type="entry name" value="PHOTOSYSTEM I IRON-SULFUR CENTER"/>
    <property type="match status" value="1"/>
</dbReference>
<evidence type="ECO:0000259" key="5">
    <source>
        <dbReference type="PROSITE" id="PS51379"/>
    </source>
</evidence>
<feature type="domain" description="4Fe-4S ferredoxin-type" evidence="5">
    <location>
        <begin position="185"/>
        <end position="214"/>
    </location>
</feature>
<dbReference type="OrthoDB" id="9800260at2"/>
<evidence type="ECO:0000313" key="6">
    <source>
        <dbReference type="EMBL" id="RSE26817.1"/>
    </source>
</evidence>
<organism evidence="6 7">
    <name type="scientific">Atlantibacter subterraneus</name>
    <dbReference type="NCBI Taxonomy" id="255519"/>
    <lineage>
        <taxon>Bacteria</taxon>
        <taxon>Pseudomonadati</taxon>
        <taxon>Pseudomonadota</taxon>
        <taxon>Gammaproteobacteria</taxon>
        <taxon>Enterobacterales</taxon>
        <taxon>Enterobacteriaceae</taxon>
        <taxon>Atlantibacter</taxon>
    </lineage>
</organism>
<comment type="caution">
    <text evidence="6">The sequence shown here is derived from an EMBL/GenBank/DDBJ whole genome shotgun (WGS) entry which is preliminary data.</text>
</comment>
<evidence type="ECO:0000256" key="1">
    <source>
        <dbReference type="ARBA" id="ARBA00022485"/>
    </source>
</evidence>
<dbReference type="RefSeq" id="WP_125293289.1">
    <property type="nucleotide sequence ID" value="NZ_JAPTZM010000004.1"/>
</dbReference>
<proteinExistence type="predicted"/>
<dbReference type="SUPFAM" id="SSF54862">
    <property type="entry name" value="4Fe-4S ferredoxins"/>
    <property type="match status" value="1"/>
</dbReference>
<accession>A0A427V262</accession>
<sequence>MSLLSLNLNPAPPGAGLLCVRRKVKKNPCRACIDACPLAAISLTEDNIVIDEAQCNQCGRCLFACPTDALENIHPVKRHWHQDRLTAPLSAQPACVDELLMWHFHYGIRAIELDTPDEGWLRAIAELNLTLSALEQPVWRLAQPAANPVNTGRRQWLRMANDTDSGSVPAGRRALRDAVTFVNQYSINFNVDLCYLCGACGRICPEQAIRLETDHIALDNARCTGCGQCTAVCFPDAIHSVKALNNHAGQRLPVIQQRCDTCGQLFSAWTAERSTCPFCRQHIIGMR</sequence>
<keyword evidence="4" id="KW-0411">Iron-sulfur</keyword>
<reference evidence="6 7" key="1">
    <citation type="submission" date="2018-10" db="EMBL/GenBank/DDBJ databases">
        <title>Transmission dynamics of multidrug resistant bacteria on intensive care unit surfaces.</title>
        <authorList>
            <person name="D'Souza A.W."/>
            <person name="Potter R.F."/>
            <person name="Wallace M."/>
            <person name="Shupe A."/>
            <person name="Patel S."/>
            <person name="Sun S."/>
            <person name="Gul D."/>
            <person name="Kwon J.H."/>
            <person name="Andleeb S."/>
            <person name="Burnham C.-A.D."/>
            <person name="Dantas G."/>
        </authorList>
    </citation>
    <scope>NUCLEOTIDE SEQUENCE [LARGE SCALE GENOMIC DNA]</scope>
    <source>
        <strain evidence="6 7">AS_373</strain>
    </source>
</reference>
<gene>
    <name evidence="6" type="ORF">EGT71_10435</name>
</gene>
<name>A0A427V262_9ENTR</name>
<feature type="domain" description="4Fe-4S ferredoxin-type" evidence="5">
    <location>
        <begin position="46"/>
        <end position="75"/>
    </location>
</feature>
<evidence type="ECO:0000256" key="3">
    <source>
        <dbReference type="ARBA" id="ARBA00023004"/>
    </source>
</evidence>
<dbReference type="PROSITE" id="PS00198">
    <property type="entry name" value="4FE4S_FER_1"/>
    <property type="match status" value="2"/>
</dbReference>
<dbReference type="Gene3D" id="3.30.70.20">
    <property type="match status" value="2"/>
</dbReference>
<evidence type="ECO:0000256" key="2">
    <source>
        <dbReference type="ARBA" id="ARBA00022723"/>
    </source>
</evidence>
<evidence type="ECO:0000256" key="4">
    <source>
        <dbReference type="ARBA" id="ARBA00023014"/>
    </source>
</evidence>
<dbReference type="PROSITE" id="PS51379">
    <property type="entry name" value="4FE4S_FER_2"/>
    <property type="match status" value="3"/>
</dbReference>